<keyword evidence="5" id="KW-0675">Receptor</keyword>
<evidence type="ECO:0000256" key="1">
    <source>
        <dbReference type="ARBA" id="ARBA00008275"/>
    </source>
</evidence>
<dbReference type="PANTHER" id="PTHR19212">
    <property type="entry name" value="LEUCINE RICH REPEAT IN FLII INTERACTING PROTEIN"/>
    <property type="match status" value="1"/>
</dbReference>
<feature type="compositionally biased region" description="Polar residues" evidence="4">
    <location>
        <begin position="37"/>
        <end position="49"/>
    </location>
</feature>
<gene>
    <name evidence="5" type="ORF">DAT39_013244</name>
</gene>
<keyword evidence="6" id="KW-1185">Reference proteome</keyword>
<dbReference type="EMBL" id="QNUK01000250">
    <property type="protein sequence ID" value="KAF5897038.1"/>
    <property type="molecule type" value="Genomic_DNA"/>
</dbReference>
<dbReference type="OrthoDB" id="8962335at2759"/>
<evidence type="ECO:0000313" key="5">
    <source>
        <dbReference type="EMBL" id="KAF5897038.1"/>
    </source>
</evidence>
<dbReference type="AlphaFoldDB" id="A0A8J4TYI4"/>
<feature type="compositionally biased region" description="Polar residues" evidence="4">
    <location>
        <begin position="57"/>
        <end position="66"/>
    </location>
</feature>
<dbReference type="PANTHER" id="PTHR19212:SF0">
    <property type="entry name" value="LD07988P"/>
    <property type="match status" value="1"/>
</dbReference>
<feature type="coiled-coil region" evidence="3">
    <location>
        <begin position="225"/>
        <end position="273"/>
    </location>
</feature>
<feature type="compositionally biased region" description="Basic and acidic residues" evidence="4">
    <location>
        <begin position="112"/>
        <end position="122"/>
    </location>
</feature>
<dbReference type="Gene3D" id="1.20.5.4090">
    <property type="match status" value="4"/>
</dbReference>
<sequence length="516" mass="58843">MPSPDQTLDTLVVIQGHILNDMVDDIGDNVQEHQKQRVSCSMSPPTKSTHLLKGNGDTDQFQQSSLDHSDDMYTPRIPDPVQTGSVDDSPDSMPDVGGVSVKPTVSENPEEENQKVEVSSERAELEDRVRELEELLSDAHRECVRKNKVFRSRAKRKYKKAMKSIAKLQKENSDLKSSVNTLQDSVQHLGILLSETHTQSAQSSRLYESEVNLRRYMQAEYDKSEENYNEKITSLRFSLAEAERQYERSMESNAQLEGEISGLRSEVSRLQGSVEQLGAELSDTHTRCNELTSECISREHEMSILQSECNKMKEILLKDCEREPEVQRMLLAQNDKLKELLKQKEELLKDSLAEAERKSDQAKSSKAQLESDLRSEVNTLQGSVQKMEEELSKKHRDCEEMKREIEAYRMQKLQGEVMRESLEQFKKLLKECMQERESHSVLTSQCNLMALTHSEDALKLSLVECEKNCEQAEVINAQLVNEKSVLMSRLNKLQASVQGLSNLLSETHMKCETAVK</sequence>
<feature type="non-terminal residue" evidence="5">
    <location>
        <position position="1"/>
    </location>
</feature>
<feature type="region of interest" description="Disordered" evidence="4">
    <location>
        <begin position="354"/>
        <end position="395"/>
    </location>
</feature>
<protein>
    <submittedName>
        <fullName evidence="5">Thyroid receptor-interacting protein 11-like</fullName>
    </submittedName>
</protein>
<dbReference type="Pfam" id="PF09738">
    <property type="entry name" value="LRRFIP"/>
    <property type="match status" value="1"/>
</dbReference>
<accession>A0A8J4TYI4</accession>
<feature type="compositionally biased region" description="Basic and acidic residues" evidence="4">
    <location>
        <begin position="386"/>
        <end position="395"/>
    </location>
</feature>
<evidence type="ECO:0000256" key="2">
    <source>
        <dbReference type="ARBA" id="ARBA00023054"/>
    </source>
</evidence>
<comment type="caution">
    <text evidence="5">The sequence shown here is derived from an EMBL/GenBank/DDBJ whole genome shotgun (WGS) entry which is preliminary data.</text>
</comment>
<comment type="similarity">
    <text evidence="1">Belongs to the LRRFIP family.</text>
</comment>
<evidence type="ECO:0000256" key="4">
    <source>
        <dbReference type="SAM" id="MobiDB-lite"/>
    </source>
</evidence>
<dbReference type="Proteomes" id="UP000727407">
    <property type="component" value="Unassembled WGS sequence"/>
</dbReference>
<keyword evidence="2 3" id="KW-0175">Coiled coil</keyword>
<evidence type="ECO:0000313" key="6">
    <source>
        <dbReference type="Proteomes" id="UP000727407"/>
    </source>
</evidence>
<evidence type="ECO:0000256" key="3">
    <source>
        <dbReference type="SAM" id="Coils"/>
    </source>
</evidence>
<dbReference type="GO" id="GO:0006355">
    <property type="term" value="P:regulation of DNA-templated transcription"/>
    <property type="evidence" value="ECO:0007669"/>
    <property type="project" value="InterPro"/>
</dbReference>
<feature type="compositionally biased region" description="Basic and acidic residues" evidence="4">
    <location>
        <begin position="354"/>
        <end position="375"/>
    </location>
</feature>
<proteinExistence type="inferred from homology"/>
<dbReference type="InterPro" id="IPR019139">
    <property type="entry name" value="LRRFIP1/2"/>
</dbReference>
<organism evidence="5 6">
    <name type="scientific">Clarias magur</name>
    <name type="common">Asian catfish</name>
    <name type="synonym">Macropteronotus magur</name>
    <dbReference type="NCBI Taxonomy" id="1594786"/>
    <lineage>
        <taxon>Eukaryota</taxon>
        <taxon>Metazoa</taxon>
        <taxon>Chordata</taxon>
        <taxon>Craniata</taxon>
        <taxon>Vertebrata</taxon>
        <taxon>Euteleostomi</taxon>
        <taxon>Actinopterygii</taxon>
        <taxon>Neopterygii</taxon>
        <taxon>Teleostei</taxon>
        <taxon>Ostariophysi</taxon>
        <taxon>Siluriformes</taxon>
        <taxon>Clariidae</taxon>
        <taxon>Clarias</taxon>
    </lineage>
</organism>
<name>A0A8J4TYI4_CLAMG</name>
<reference evidence="5" key="1">
    <citation type="submission" date="2020-07" db="EMBL/GenBank/DDBJ databases">
        <title>Clarias magur genome sequencing, assembly and annotation.</title>
        <authorList>
            <person name="Kushwaha B."/>
            <person name="Kumar R."/>
            <person name="Das P."/>
            <person name="Joshi C.G."/>
            <person name="Kumar D."/>
            <person name="Nagpure N.S."/>
            <person name="Pandey M."/>
            <person name="Agarwal S."/>
            <person name="Srivastava S."/>
            <person name="Singh M."/>
            <person name="Sahoo L."/>
            <person name="Jayasankar P."/>
            <person name="Meher P.K."/>
            <person name="Koringa P.G."/>
            <person name="Iquebal M.A."/>
            <person name="Das S.P."/>
            <person name="Bit A."/>
            <person name="Patnaik S."/>
            <person name="Patel N."/>
            <person name="Shah T.M."/>
            <person name="Hinsu A."/>
            <person name="Jena J.K."/>
        </authorList>
    </citation>
    <scope>NUCLEOTIDE SEQUENCE</scope>
    <source>
        <strain evidence="5">CIFAMagur01</strain>
        <tissue evidence="5">Testis</tissue>
    </source>
</reference>
<feature type="region of interest" description="Disordered" evidence="4">
    <location>
        <begin position="32"/>
        <end position="122"/>
    </location>
</feature>
<feature type="compositionally biased region" description="Low complexity" evidence="4">
    <location>
        <begin position="84"/>
        <end position="98"/>
    </location>
</feature>